<dbReference type="PANTHER" id="PTHR23503">
    <property type="entry name" value="SOLUTE CARRIER FAMILY 2"/>
    <property type="match status" value="1"/>
</dbReference>
<gene>
    <name evidence="6" type="ORF">DdX_18932</name>
</gene>
<comment type="subcellular location">
    <subcellularLocation>
        <location evidence="1">Membrane</location>
    </subcellularLocation>
</comment>
<proteinExistence type="predicted"/>
<evidence type="ECO:0000256" key="3">
    <source>
        <dbReference type="ARBA" id="ARBA00022989"/>
    </source>
</evidence>
<dbReference type="InterPro" id="IPR005828">
    <property type="entry name" value="MFS_sugar_transport-like"/>
</dbReference>
<organism evidence="6 7">
    <name type="scientific">Ditylenchus destructor</name>
    <dbReference type="NCBI Taxonomy" id="166010"/>
    <lineage>
        <taxon>Eukaryota</taxon>
        <taxon>Metazoa</taxon>
        <taxon>Ecdysozoa</taxon>
        <taxon>Nematoda</taxon>
        <taxon>Chromadorea</taxon>
        <taxon>Rhabditida</taxon>
        <taxon>Tylenchina</taxon>
        <taxon>Tylenchomorpha</taxon>
        <taxon>Sphaerularioidea</taxon>
        <taxon>Anguinidae</taxon>
        <taxon>Anguininae</taxon>
        <taxon>Ditylenchus</taxon>
    </lineage>
</organism>
<evidence type="ECO:0000256" key="2">
    <source>
        <dbReference type="ARBA" id="ARBA00022692"/>
    </source>
</evidence>
<evidence type="ECO:0000313" key="7">
    <source>
        <dbReference type="Proteomes" id="UP001201812"/>
    </source>
</evidence>
<dbReference type="AlphaFoldDB" id="A0AAD4MJD2"/>
<dbReference type="Proteomes" id="UP001201812">
    <property type="component" value="Unassembled WGS sequence"/>
</dbReference>
<accession>A0AAD4MJD2</accession>
<keyword evidence="3 5" id="KW-1133">Transmembrane helix</keyword>
<keyword evidence="7" id="KW-1185">Reference proteome</keyword>
<evidence type="ECO:0000256" key="1">
    <source>
        <dbReference type="ARBA" id="ARBA00004370"/>
    </source>
</evidence>
<dbReference type="GO" id="GO:0016020">
    <property type="term" value="C:membrane"/>
    <property type="evidence" value="ECO:0007669"/>
    <property type="project" value="UniProtKB-SubCell"/>
</dbReference>
<evidence type="ECO:0000313" key="6">
    <source>
        <dbReference type="EMBL" id="KAI1696666.1"/>
    </source>
</evidence>
<reference evidence="6" key="1">
    <citation type="submission" date="2022-01" db="EMBL/GenBank/DDBJ databases">
        <title>Genome Sequence Resource for Two Populations of Ditylenchus destructor, the Migratory Endoparasitic Phytonematode.</title>
        <authorList>
            <person name="Zhang H."/>
            <person name="Lin R."/>
            <person name="Xie B."/>
        </authorList>
    </citation>
    <scope>NUCLEOTIDE SEQUENCE</scope>
    <source>
        <strain evidence="6">BazhouSP</strain>
    </source>
</reference>
<keyword evidence="6" id="KW-0813">Transport</keyword>
<dbReference type="InterPro" id="IPR036259">
    <property type="entry name" value="MFS_trans_sf"/>
</dbReference>
<protein>
    <submittedName>
        <fullName evidence="6">Sugar transporter domain-containing protein</fullName>
    </submittedName>
</protein>
<keyword evidence="6" id="KW-0762">Sugar transport</keyword>
<dbReference type="EMBL" id="JAKKPZ010000314">
    <property type="protein sequence ID" value="KAI1696666.1"/>
    <property type="molecule type" value="Genomic_DNA"/>
</dbReference>
<name>A0AAD4MJD2_9BILA</name>
<dbReference type="Gene3D" id="1.20.1250.20">
    <property type="entry name" value="MFS general substrate transporter like domains"/>
    <property type="match status" value="1"/>
</dbReference>
<feature type="transmembrane region" description="Helical" evidence="5">
    <location>
        <begin position="194"/>
        <end position="211"/>
    </location>
</feature>
<comment type="caution">
    <text evidence="6">The sequence shown here is derived from an EMBL/GenBank/DDBJ whole genome shotgun (WGS) entry which is preliminary data.</text>
</comment>
<feature type="transmembrane region" description="Helical" evidence="5">
    <location>
        <begin position="262"/>
        <end position="286"/>
    </location>
</feature>
<keyword evidence="4 5" id="KW-0472">Membrane</keyword>
<dbReference type="GO" id="GO:0015149">
    <property type="term" value="F:hexose transmembrane transporter activity"/>
    <property type="evidence" value="ECO:0007669"/>
    <property type="project" value="TreeGrafter"/>
</dbReference>
<feature type="transmembrane region" description="Helical" evidence="5">
    <location>
        <begin position="223"/>
        <end position="250"/>
    </location>
</feature>
<dbReference type="SUPFAM" id="SSF103473">
    <property type="entry name" value="MFS general substrate transporter"/>
    <property type="match status" value="2"/>
</dbReference>
<dbReference type="Pfam" id="PF00083">
    <property type="entry name" value="Sugar_tr"/>
    <property type="match status" value="2"/>
</dbReference>
<feature type="transmembrane region" description="Helical" evidence="5">
    <location>
        <begin position="160"/>
        <end position="182"/>
    </location>
</feature>
<sequence>MLAATAIPTIAGTLLSLSIQESPKFLLTKRKDKEAAEKSLIFYQGHNIDANKLIEEIRLEEEDGITDKSSWVILKELFTIPHLRAAIYLGLCALQISASIYLGVNLVASVVGTLIIGRLSYDSLYILCHRTVVSHNLFEQRLNVPQAVFRAAVSKFEVNFGIGFAAVSISGIVPHCIACAHNMGSTIGRLSRKWMLIWSGFANTAALGFYVGFDRMFDLNTRLYGILCLSAILVYYVSSGIGFGIISFYVTGELLPQLHRSLGQTVVFSVSLLVCFALSMITVPAYESYNVWVFIPLFIVPNGLCLCYLWAYLPETKGREVNEIVAELKTMHGKSVLGSGRVIRKSLRLGETRRLVPVSPTKIDSTGIYGFRKILDDQGRRQAAKPRGQSYGITTIAHPRGDNDMSSLLDTYY</sequence>
<evidence type="ECO:0000256" key="4">
    <source>
        <dbReference type="ARBA" id="ARBA00023136"/>
    </source>
</evidence>
<evidence type="ECO:0000256" key="5">
    <source>
        <dbReference type="SAM" id="Phobius"/>
    </source>
</evidence>
<feature type="transmembrane region" description="Helical" evidence="5">
    <location>
        <begin position="292"/>
        <end position="313"/>
    </location>
</feature>
<dbReference type="InterPro" id="IPR045263">
    <property type="entry name" value="GLUT"/>
</dbReference>
<dbReference type="PANTHER" id="PTHR23503:SF108">
    <property type="entry name" value="MAJOR FACILITATOR SUPERFAMILY (MFS) PROFILE DOMAIN-CONTAINING PROTEIN"/>
    <property type="match status" value="1"/>
</dbReference>
<feature type="transmembrane region" description="Helical" evidence="5">
    <location>
        <begin position="85"/>
        <end position="116"/>
    </location>
</feature>
<keyword evidence="2 5" id="KW-0812">Transmembrane</keyword>